<proteinExistence type="predicted"/>
<evidence type="ECO:0000313" key="1">
    <source>
        <dbReference type="EMBL" id="ANF26042.1"/>
    </source>
</evidence>
<organism evidence="1 2">
    <name type="scientific">Stutzerimonas stutzeri</name>
    <name type="common">Pseudomonas stutzeri</name>
    <dbReference type="NCBI Taxonomy" id="316"/>
    <lineage>
        <taxon>Bacteria</taxon>
        <taxon>Pseudomonadati</taxon>
        <taxon>Pseudomonadota</taxon>
        <taxon>Gammaproteobacteria</taxon>
        <taxon>Pseudomonadales</taxon>
        <taxon>Pseudomonadaceae</taxon>
        <taxon>Stutzerimonas</taxon>
    </lineage>
</organism>
<dbReference type="Pfam" id="PF08875">
    <property type="entry name" value="DUF1833"/>
    <property type="match status" value="1"/>
</dbReference>
<dbReference type="AlphaFoldDB" id="A0A172WRF8"/>
<protein>
    <recommendedName>
        <fullName evidence="3">DUF1833 domain-containing protein</fullName>
    </recommendedName>
</protein>
<reference evidence="1 2" key="1">
    <citation type="submission" date="2016-05" db="EMBL/GenBank/DDBJ databases">
        <title>Genome sequence of Pseudomonas stutzeri 273 and identification of the exopolysaccharide biosynthesis locus.</title>
        <authorList>
            <person name="Wu S."/>
            <person name="Sun C."/>
        </authorList>
    </citation>
    <scope>NUCLEOTIDE SEQUENCE [LARGE SCALE GENOMIC DNA]</scope>
    <source>
        <strain evidence="1 2">273</strain>
    </source>
</reference>
<sequence>MTVLEQVYASGGDVIISALELTCPAWASSILLCNGFEDQHCITEDGRALTFQASGMAVALPKRGNSGNQTLTFAIDNVTGEAQALIDEALEAEQRVTMTYRSYLASDLTTPAEPPYRMSVLGGEIKGTAVQIQAGFYDLINSGWPRDLYTTEFAPGLKYL</sequence>
<evidence type="ECO:0000313" key="2">
    <source>
        <dbReference type="Proteomes" id="UP000077787"/>
    </source>
</evidence>
<dbReference type="InterPro" id="IPR014974">
    <property type="entry name" value="DUF1833"/>
</dbReference>
<accession>A0A172WRF8</accession>
<dbReference type="RefSeq" id="WP_064481615.1">
    <property type="nucleotide sequence ID" value="NZ_CP015641.1"/>
</dbReference>
<dbReference type="EMBL" id="CP015641">
    <property type="protein sequence ID" value="ANF26042.1"/>
    <property type="molecule type" value="Genomic_DNA"/>
</dbReference>
<evidence type="ECO:0008006" key="3">
    <source>
        <dbReference type="Google" id="ProtNLM"/>
    </source>
</evidence>
<name>A0A172WRF8_STUST</name>
<dbReference type="OrthoDB" id="8690039at2"/>
<gene>
    <name evidence="1" type="ORF">PS273GM_13250</name>
</gene>
<dbReference type="Proteomes" id="UP000077787">
    <property type="component" value="Chromosome"/>
</dbReference>